<dbReference type="Pfam" id="PF22936">
    <property type="entry name" value="Pol_BBD"/>
    <property type="match status" value="1"/>
</dbReference>
<dbReference type="Proteomes" id="UP000288805">
    <property type="component" value="Unassembled WGS sequence"/>
</dbReference>
<accession>A0A438CX50</accession>
<organism evidence="2 3">
    <name type="scientific">Vitis vinifera</name>
    <name type="common">Grape</name>
    <dbReference type="NCBI Taxonomy" id="29760"/>
    <lineage>
        <taxon>Eukaryota</taxon>
        <taxon>Viridiplantae</taxon>
        <taxon>Streptophyta</taxon>
        <taxon>Embryophyta</taxon>
        <taxon>Tracheophyta</taxon>
        <taxon>Spermatophyta</taxon>
        <taxon>Magnoliopsida</taxon>
        <taxon>eudicotyledons</taxon>
        <taxon>Gunneridae</taxon>
        <taxon>Pentapetalae</taxon>
        <taxon>rosids</taxon>
        <taxon>Vitales</taxon>
        <taxon>Vitaceae</taxon>
        <taxon>Viteae</taxon>
        <taxon>Vitis</taxon>
    </lineage>
</organism>
<feature type="domain" description="Retrovirus-related Pol polyprotein from transposon TNT 1-94-like beta-barrel" evidence="1">
    <location>
        <begin position="14"/>
        <end position="89"/>
    </location>
</feature>
<gene>
    <name evidence="2" type="ORF">CK203_106854</name>
</gene>
<sequence length="116" mass="12951">MKLLLVEKLCLSKWYFDSGCSRHMIGDKTSFTSIKDYNSGTINFRDGSLAHVKCKGSIVIPSCPKLDGILYVEGLKANLLSISQMCDKDHRVNICQDLCEVIDKEGNVYSSQDIGR</sequence>
<protein>
    <recommendedName>
        <fullName evidence="1">Retrovirus-related Pol polyprotein from transposon TNT 1-94-like beta-barrel domain-containing protein</fullName>
    </recommendedName>
</protein>
<reference evidence="2 3" key="1">
    <citation type="journal article" date="2018" name="PLoS Genet.">
        <title>Population sequencing reveals clonal diversity and ancestral inbreeding in the grapevine cultivar Chardonnay.</title>
        <authorList>
            <person name="Roach M.J."/>
            <person name="Johnson D.L."/>
            <person name="Bohlmann J."/>
            <person name="van Vuuren H.J."/>
            <person name="Jones S.J."/>
            <person name="Pretorius I.S."/>
            <person name="Schmidt S.A."/>
            <person name="Borneman A.R."/>
        </authorList>
    </citation>
    <scope>NUCLEOTIDE SEQUENCE [LARGE SCALE GENOMIC DNA]</scope>
    <source>
        <strain evidence="3">cv. Chardonnay</strain>
        <tissue evidence="2">Leaf</tissue>
    </source>
</reference>
<proteinExistence type="predicted"/>
<dbReference type="InterPro" id="IPR054722">
    <property type="entry name" value="PolX-like_BBD"/>
</dbReference>
<evidence type="ECO:0000313" key="2">
    <source>
        <dbReference type="EMBL" id="RVW27778.1"/>
    </source>
</evidence>
<dbReference type="AlphaFoldDB" id="A0A438CX50"/>
<evidence type="ECO:0000313" key="3">
    <source>
        <dbReference type="Proteomes" id="UP000288805"/>
    </source>
</evidence>
<dbReference type="EMBL" id="QGNW01001939">
    <property type="protein sequence ID" value="RVW27778.1"/>
    <property type="molecule type" value="Genomic_DNA"/>
</dbReference>
<name>A0A438CX50_VITVI</name>
<comment type="caution">
    <text evidence="2">The sequence shown here is derived from an EMBL/GenBank/DDBJ whole genome shotgun (WGS) entry which is preliminary data.</text>
</comment>
<evidence type="ECO:0000259" key="1">
    <source>
        <dbReference type="Pfam" id="PF22936"/>
    </source>
</evidence>